<reference evidence="3" key="1">
    <citation type="submission" date="2023-07" db="EMBL/GenBank/DDBJ databases">
        <authorList>
            <person name="Colorado M.A."/>
            <person name="Villamil L.M."/>
            <person name="Melo J.F."/>
            <person name="Rodriguez J.A."/>
            <person name="Ruiz R.Y."/>
        </authorList>
    </citation>
    <scope>NUCLEOTIDE SEQUENCE [LARGE SCALE GENOMIC DNA]</scope>
    <source>
        <strain evidence="3">C33</strain>
    </source>
</reference>
<accession>A0ABU4W999</accession>
<gene>
    <name evidence="2" type="ORF">RFV38_01425</name>
</gene>
<proteinExistence type="predicted"/>
<evidence type="ECO:0000313" key="2">
    <source>
        <dbReference type="EMBL" id="MDX8335166.1"/>
    </source>
</evidence>
<dbReference type="RefSeq" id="WP_320312575.1">
    <property type="nucleotide sequence ID" value="NZ_JAVIKH010000001.1"/>
</dbReference>
<evidence type="ECO:0000313" key="3">
    <source>
        <dbReference type="Proteomes" id="UP001279681"/>
    </source>
</evidence>
<dbReference type="SUPFAM" id="SSF46966">
    <property type="entry name" value="Spectrin repeat"/>
    <property type="match status" value="1"/>
</dbReference>
<name>A0ABU4W999_9FUSO</name>
<feature type="coiled-coil region" evidence="1">
    <location>
        <begin position="7"/>
        <end position="41"/>
    </location>
</feature>
<keyword evidence="3" id="KW-1185">Reference proteome</keyword>
<dbReference type="Proteomes" id="UP001279681">
    <property type="component" value="Unassembled WGS sequence"/>
</dbReference>
<organism evidence="2 3">
    <name type="scientific">Candidatus Cetobacterium colombiensis</name>
    <dbReference type="NCBI Taxonomy" id="3073100"/>
    <lineage>
        <taxon>Bacteria</taxon>
        <taxon>Fusobacteriati</taxon>
        <taxon>Fusobacteriota</taxon>
        <taxon>Fusobacteriia</taxon>
        <taxon>Fusobacteriales</taxon>
        <taxon>Fusobacteriaceae</taxon>
        <taxon>Cetobacterium</taxon>
    </lineage>
</organism>
<dbReference type="EMBL" id="JAVIKH010000001">
    <property type="protein sequence ID" value="MDX8335166.1"/>
    <property type="molecule type" value="Genomic_DNA"/>
</dbReference>
<sequence>MFFNNKNKELKKEIANLIAKNKEYEEKCEYYQEKYLQIKKEYVEALKKNENFNNAFRESFSELSSKLISVEMTLSKLEEKSKEIPKTQTLVKKFQEFEADLIKLSREINRLTLFLEKHTDFNKQTSTYQDNLEKSYRIFK</sequence>
<protein>
    <submittedName>
        <fullName evidence="2">Uncharacterized protein</fullName>
    </submittedName>
</protein>
<evidence type="ECO:0000256" key="1">
    <source>
        <dbReference type="SAM" id="Coils"/>
    </source>
</evidence>
<comment type="caution">
    <text evidence="2">The sequence shown here is derived from an EMBL/GenBank/DDBJ whole genome shotgun (WGS) entry which is preliminary data.</text>
</comment>
<keyword evidence="1" id="KW-0175">Coiled coil</keyword>